<dbReference type="Pfam" id="PF02743">
    <property type="entry name" value="dCache_1"/>
    <property type="match status" value="1"/>
</dbReference>
<evidence type="ECO:0000256" key="2">
    <source>
        <dbReference type="ARBA" id="ARBA00022475"/>
    </source>
</evidence>
<dbReference type="CDD" id="cd11386">
    <property type="entry name" value="MCP_signal"/>
    <property type="match status" value="1"/>
</dbReference>
<dbReference type="InterPro" id="IPR004089">
    <property type="entry name" value="MCPsignal_dom"/>
</dbReference>
<keyword evidence="2" id="KW-1003">Cell membrane</keyword>
<dbReference type="PROSITE" id="PS50111">
    <property type="entry name" value="CHEMOTAXIS_TRANSDUC_2"/>
    <property type="match status" value="1"/>
</dbReference>
<gene>
    <name evidence="11" type="ORF">J2125_004335</name>
</gene>
<dbReference type="InterPro" id="IPR003660">
    <property type="entry name" value="HAMP_dom"/>
</dbReference>
<evidence type="ECO:0000256" key="3">
    <source>
        <dbReference type="ARBA" id="ARBA00022692"/>
    </source>
</evidence>
<feature type="transmembrane region" description="Helical" evidence="8">
    <location>
        <begin position="20"/>
        <end position="41"/>
    </location>
</feature>
<dbReference type="PANTHER" id="PTHR43531:SF16">
    <property type="entry name" value="METHYL-ACCEPTING CHEMOTAXIS PROTEIN II"/>
    <property type="match status" value="1"/>
</dbReference>
<dbReference type="Gene3D" id="1.10.287.950">
    <property type="entry name" value="Methyl-accepting chemotaxis protein"/>
    <property type="match status" value="1"/>
</dbReference>
<dbReference type="SMART" id="SM00304">
    <property type="entry name" value="HAMP"/>
    <property type="match status" value="1"/>
</dbReference>
<dbReference type="PANTHER" id="PTHR43531">
    <property type="entry name" value="PROTEIN ICFG"/>
    <property type="match status" value="1"/>
</dbReference>
<feature type="domain" description="Methyl-accepting transducer" evidence="9">
    <location>
        <begin position="358"/>
        <end position="587"/>
    </location>
</feature>
<dbReference type="SMART" id="SM00283">
    <property type="entry name" value="MA"/>
    <property type="match status" value="1"/>
</dbReference>
<feature type="transmembrane region" description="Helical" evidence="8">
    <location>
        <begin position="280"/>
        <end position="302"/>
    </location>
</feature>
<reference evidence="12" key="1">
    <citation type="submission" date="2023-07" db="EMBL/GenBank/DDBJ databases">
        <title>Genome mining of underrepresented organisms for secondary metabolites.</title>
        <authorList>
            <person name="D'Agostino P.M."/>
        </authorList>
    </citation>
    <scope>NUCLEOTIDE SEQUENCE [LARGE SCALE GENOMIC DNA]</scope>
    <source>
        <strain evidence="12">WS4403</strain>
    </source>
</reference>
<dbReference type="CDD" id="cd06225">
    <property type="entry name" value="HAMP"/>
    <property type="match status" value="1"/>
</dbReference>
<comment type="subcellular location">
    <subcellularLocation>
        <location evidence="1">Cell membrane</location>
        <topology evidence="1">Multi-pass membrane protein</topology>
    </subcellularLocation>
</comment>
<evidence type="ECO:0000256" key="6">
    <source>
        <dbReference type="ARBA" id="ARBA00029447"/>
    </source>
</evidence>
<dbReference type="EMBL" id="JAGGMQ010000001">
    <property type="protein sequence ID" value="MBP2171143.1"/>
    <property type="molecule type" value="Genomic_DNA"/>
</dbReference>
<accession>A0ABS4PES6</accession>
<evidence type="ECO:0000256" key="5">
    <source>
        <dbReference type="ARBA" id="ARBA00023136"/>
    </source>
</evidence>
<evidence type="ECO:0000256" key="8">
    <source>
        <dbReference type="SAM" id="Phobius"/>
    </source>
</evidence>
<dbReference type="Gene3D" id="3.30.450.20">
    <property type="entry name" value="PAS domain"/>
    <property type="match status" value="2"/>
</dbReference>
<evidence type="ECO:0000256" key="4">
    <source>
        <dbReference type="ARBA" id="ARBA00022989"/>
    </source>
</evidence>
<keyword evidence="3 8" id="KW-0812">Transmembrane</keyword>
<keyword evidence="5 8" id="KW-0472">Membrane</keyword>
<evidence type="ECO:0000256" key="1">
    <source>
        <dbReference type="ARBA" id="ARBA00004651"/>
    </source>
</evidence>
<comment type="similarity">
    <text evidence="6">Belongs to the methyl-accepting chemotaxis (MCP) protein family.</text>
</comment>
<sequence>MLSISRLSSLRLASIRARILAITIGCVVIALIINTSINYSVTRKYNQQAINSTLDAVTGSHRAAIGDWINGKLTMIASLQAVTLSDDPLPMFKQIAAAGGFINVYAGYANGTARFSSPGGIPADYNPTVRPWYIDAIKLGKPMVTAPYVDMATNKLVVSFVAPVNGNAAVVGSDVAMDSIVANVSSIRPTPASSGLLIDKNGTIVTTSDASMALKPVKDLLPDLDVAALIAADKPLLAHINGVAKLLRAMPVAGTDWYLVVALDQQEATAGMKSLLSASALSLVLLVLTAALLISLLIGALMRRLLTIRDAMLAISSGDDDLTQRLPENGHDEVTQIAVAFNSFIDKLATVMGQLRDASASVQVAANEIASGNKDLSARTEQAASNLRETVSSIDAISASVTHSTASATEANQQAATASETAQRGGKVVSNVISTMHDIEHASAKIGDIISVIDGIAFQTNILALNAAVEAARAGEQGRGFAVVAGEVRNLAQRSAQAAKEIKTLIDTTTERVASGSRYVQMAGETMEDIVSSVASVSGIIAGITQASDQQMQGIQGVNLAVGRLEEMVQQNAELVVESAAAAGALQFQANELAETAGHFRL</sequence>
<dbReference type="Pfam" id="PF00672">
    <property type="entry name" value="HAMP"/>
    <property type="match status" value="1"/>
</dbReference>
<dbReference type="Proteomes" id="UP001195624">
    <property type="component" value="Unassembled WGS sequence"/>
</dbReference>
<organism evidence="11 12">
    <name type="scientific">Winslowiella toletana</name>
    <dbReference type="NCBI Taxonomy" id="92490"/>
    <lineage>
        <taxon>Bacteria</taxon>
        <taxon>Pseudomonadati</taxon>
        <taxon>Pseudomonadota</taxon>
        <taxon>Gammaproteobacteria</taxon>
        <taxon>Enterobacterales</taxon>
        <taxon>Erwiniaceae</taxon>
        <taxon>Winslowiella</taxon>
    </lineage>
</organism>
<keyword evidence="4 8" id="KW-1133">Transmembrane helix</keyword>
<keyword evidence="12" id="KW-1185">Reference proteome</keyword>
<evidence type="ECO:0000259" key="10">
    <source>
        <dbReference type="PROSITE" id="PS50885"/>
    </source>
</evidence>
<evidence type="ECO:0000259" key="9">
    <source>
        <dbReference type="PROSITE" id="PS50111"/>
    </source>
</evidence>
<dbReference type="InterPro" id="IPR051310">
    <property type="entry name" value="MCP_chemotaxis"/>
</dbReference>
<dbReference type="Pfam" id="PF00015">
    <property type="entry name" value="MCPsignal"/>
    <property type="match status" value="1"/>
</dbReference>
<feature type="domain" description="HAMP" evidence="10">
    <location>
        <begin position="299"/>
        <end position="353"/>
    </location>
</feature>
<proteinExistence type="inferred from homology"/>
<comment type="caution">
    <text evidence="11">The sequence shown here is derived from an EMBL/GenBank/DDBJ whole genome shotgun (WGS) entry which is preliminary data.</text>
</comment>
<dbReference type="RefSeq" id="WP_209499537.1">
    <property type="nucleotide sequence ID" value="NZ_JAGGMQ010000001.1"/>
</dbReference>
<dbReference type="InterPro" id="IPR033479">
    <property type="entry name" value="dCache_1"/>
</dbReference>
<dbReference type="PROSITE" id="PS50885">
    <property type="entry name" value="HAMP"/>
    <property type="match status" value="1"/>
</dbReference>
<dbReference type="SUPFAM" id="SSF58104">
    <property type="entry name" value="Methyl-accepting chemotaxis protein (MCP) signaling domain"/>
    <property type="match status" value="1"/>
</dbReference>
<keyword evidence="7" id="KW-0807">Transducer</keyword>
<evidence type="ECO:0000256" key="7">
    <source>
        <dbReference type="PROSITE-ProRule" id="PRU00284"/>
    </source>
</evidence>
<evidence type="ECO:0000313" key="12">
    <source>
        <dbReference type="Proteomes" id="UP001195624"/>
    </source>
</evidence>
<dbReference type="SUPFAM" id="SSF103190">
    <property type="entry name" value="Sensory domain-like"/>
    <property type="match status" value="1"/>
</dbReference>
<name>A0ABS4PES6_9GAMM</name>
<protein>
    <submittedName>
        <fullName evidence="11">Methyl-accepting chemotaxis protein</fullName>
    </submittedName>
</protein>
<evidence type="ECO:0000313" key="11">
    <source>
        <dbReference type="EMBL" id="MBP2171143.1"/>
    </source>
</evidence>
<dbReference type="CDD" id="cd12913">
    <property type="entry name" value="PDC1_MCP_like"/>
    <property type="match status" value="1"/>
</dbReference>
<dbReference type="InterPro" id="IPR029151">
    <property type="entry name" value="Sensor-like_sf"/>
</dbReference>